<keyword evidence="2" id="KW-1185">Reference proteome</keyword>
<sequence length="162" mass="18855">MGSGVSKQSKNNSNKVATTTPVEKEEKVVIEKIEKIYPWPDISLGANPIYPDNHVHHLRRTLELNEKTYQSWVNAISDSEQEDKSYKTVTKVKPIKKVKKIKKKIHRTKNFVEPTKNMIEMEKFSNRYNRIFEKTIKPGPFTFSRVSTPPSKFLNSKSYQNL</sequence>
<dbReference type="WBParaSite" id="SVE_0795500.1">
    <property type="protein sequence ID" value="SVE_0795500.1"/>
    <property type="gene ID" value="SVE_0795500"/>
</dbReference>
<dbReference type="AlphaFoldDB" id="A0A0K0FGF4"/>
<feature type="region of interest" description="Disordered" evidence="1">
    <location>
        <begin position="1"/>
        <end position="24"/>
    </location>
</feature>
<name>A0A0K0FGF4_STRVS</name>
<evidence type="ECO:0000256" key="1">
    <source>
        <dbReference type="SAM" id="MobiDB-lite"/>
    </source>
</evidence>
<evidence type="ECO:0000313" key="2">
    <source>
        <dbReference type="Proteomes" id="UP000035680"/>
    </source>
</evidence>
<reference evidence="3" key="2">
    <citation type="submission" date="2015-08" db="UniProtKB">
        <authorList>
            <consortium name="WormBaseParasite"/>
        </authorList>
    </citation>
    <scope>IDENTIFICATION</scope>
</reference>
<proteinExistence type="predicted"/>
<reference evidence="2" key="1">
    <citation type="submission" date="2014-07" db="EMBL/GenBank/DDBJ databases">
        <authorList>
            <person name="Martin A.A"/>
            <person name="De Silva N."/>
        </authorList>
    </citation>
    <scope>NUCLEOTIDE SEQUENCE</scope>
</reference>
<dbReference type="Proteomes" id="UP000035680">
    <property type="component" value="Unassembled WGS sequence"/>
</dbReference>
<protein>
    <submittedName>
        <fullName evidence="3">Uncharacterized protein</fullName>
    </submittedName>
</protein>
<feature type="compositionally biased region" description="Polar residues" evidence="1">
    <location>
        <begin position="1"/>
        <end position="21"/>
    </location>
</feature>
<evidence type="ECO:0000313" key="3">
    <source>
        <dbReference type="WBParaSite" id="SVE_0795500.1"/>
    </source>
</evidence>
<organism evidence="2 3">
    <name type="scientific">Strongyloides venezuelensis</name>
    <name type="common">Threadworm</name>
    <dbReference type="NCBI Taxonomy" id="75913"/>
    <lineage>
        <taxon>Eukaryota</taxon>
        <taxon>Metazoa</taxon>
        <taxon>Ecdysozoa</taxon>
        <taxon>Nematoda</taxon>
        <taxon>Chromadorea</taxon>
        <taxon>Rhabditida</taxon>
        <taxon>Tylenchina</taxon>
        <taxon>Panagrolaimomorpha</taxon>
        <taxon>Strongyloidoidea</taxon>
        <taxon>Strongyloididae</taxon>
        <taxon>Strongyloides</taxon>
    </lineage>
</organism>
<accession>A0A0K0FGF4</accession>